<keyword evidence="5" id="KW-1185">Reference proteome</keyword>
<dbReference type="EMBL" id="WNYA01000003">
    <property type="protein sequence ID" value="KAG8580659.1"/>
    <property type="molecule type" value="Genomic_DNA"/>
</dbReference>
<dbReference type="SUPFAM" id="SSF53383">
    <property type="entry name" value="PLP-dependent transferases"/>
    <property type="match status" value="1"/>
</dbReference>
<comment type="cofactor">
    <cofactor evidence="1">
        <name>pyridoxal 5'-phosphate</name>
        <dbReference type="ChEBI" id="CHEBI:597326"/>
    </cofactor>
</comment>
<protein>
    <recommendedName>
        <fullName evidence="3">Aminotransferase class V domain-containing protein</fullName>
    </recommendedName>
</protein>
<evidence type="ECO:0000313" key="4">
    <source>
        <dbReference type="EMBL" id="KAG8580659.1"/>
    </source>
</evidence>
<reference evidence="4" key="1">
    <citation type="thesis" date="2020" institute="ProQuest LLC" country="789 East Eisenhower Parkway, Ann Arbor, MI, USA">
        <title>Comparative Genomics and Chromosome Evolution.</title>
        <authorList>
            <person name="Mudd A.B."/>
        </authorList>
    </citation>
    <scope>NUCLEOTIDE SEQUENCE</scope>
    <source>
        <strain evidence="4">237g6f4</strain>
        <tissue evidence="4">Blood</tissue>
    </source>
</reference>
<dbReference type="InterPro" id="IPR000192">
    <property type="entry name" value="Aminotrans_V_dom"/>
</dbReference>
<evidence type="ECO:0000259" key="3">
    <source>
        <dbReference type="Pfam" id="PF00266"/>
    </source>
</evidence>
<evidence type="ECO:0000256" key="1">
    <source>
        <dbReference type="ARBA" id="ARBA00001933"/>
    </source>
</evidence>
<dbReference type="Gene3D" id="3.40.640.10">
    <property type="entry name" value="Type I PLP-dependent aspartate aminotransferase-like (Major domain)"/>
    <property type="match status" value="1"/>
</dbReference>
<comment type="caution">
    <text evidence="4">The sequence shown here is derived from an EMBL/GenBank/DDBJ whole genome shotgun (WGS) entry which is preliminary data.</text>
</comment>
<name>A0AAV7C6S0_ENGPU</name>
<dbReference type="GO" id="GO:0004760">
    <property type="term" value="F:L-serine-pyruvate transaminase activity"/>
    <property type="evidence" value="ECO:0007669"/>
    <property type="project" value="TreeGrafter"/>
</dbReference>
<accession>A0AAV7C6S0</accession>
<evidence type="ECO:0000313" key="5">
    <source>
        <dbReference type="Proteomes" id="UP000824782"/>
    </source>
</evidence>
<dbReference type="Pfam" id="PF00266">
    <property type="entry name" value="Aminotran_5"/>
    <property type="match status" value="1"/>
</dbReference>
<feature type="domain" description="Aminotransferase class V" evidence="3">
    <location>
        <begin position="69"/>
        <end position="209"/>
    </location>
</feature>
<dbReference type="AlphaFoldDB" id="A0AAV7C6S0"/>
<keyword evidence="2" id="KW-0663">Pyridoxal phosphate</keyword>
<dbReference type="Proteomes" id="UP000824782">
    <property type="component" value="Unassembled WGS sequence"/>
</dbReference>
<sequence>MQGTVRGISYSLLRAARLSGSVRMSTHTITPPSTALLQPLHVPQRLMLGPGPSNVSPRIQAAGGLHVIGHMHPEMFQIMDDIKLGIQYAFQTKNNLTLAVSGSGHCAMETAIFNVVEKGDVVLVASKGIWGERAADIAQRIGADVRLLSKPPGEGFNLQEIEKALAEHKPSLFFITHGESSSGVVQPLDGIGDLCHRITCLLLVDFRASLEVLPSTWTTGNRHACTLVQKVLNALTGTANPSHLVKLHDTIIQDQ</sequence>
<dbReference type="InterPro" id="IPR015424">
    <property type="entry name" value="PyrdxlP-dep_Trfase"/>
</dbReference>
<dbReference type="GO" id="GO:0005777">
    <property type="term" value="C:peroxisome"/>
    <property type="evidence" value="ECO:0007669"/>
    <property type="project" value="TreeGrafter"/>
</dbReference>
<dbReference type="GO" id="GO:0008453">
    <property type="term" value="F:alanine-glyoxylate transaminase activity"/>
    <property type="evidence" value="ECO:0007669"/>
    <property type="project" value="TreeGrafter"/>
</dbReference>
<dbReference type="InterPro" id="IPR015421">
    <property type="entry name" value="PyrdxlP-dep_Trfase_major"/>
</dbReference>
<dbReference type="GO" id="GO:0019265">
    <property type="term" value="P:glycine biosynthetic process, by transamination of glyoxylate"/>
    <property type="evidence" value="ECO:0007669"/>
    <property type="project" value="TreeGrafter"/>
</dbReference>
<proteinExistence type="predicted"/>
<organism evidence="4 5">
    <name type="scientific">Engystomops pustulosus</name>
    <name type="common">Tungara frog</name>
    <name type="synonym">Physalaemus pustulosus</name>
    <dbReference type="NCBI Taxonomy" id="76066"/>
    <lineage>
        <taxon>Eukaryota</taxon>
        <taxon>Metazoa</taxon>
        <taxon>Chordata</taxon>
        <taxon>Craniata</taxon>
        <taxon>Vertebrata</taxon>
        <taxon>Euteleostomi</taxon>
        <taxon>Amphibia</taxon>
        <taxon>Batrachia</taxon>
        <taxon>Anura</taxon>
        <taxon>Neobatrachia</taxon>
        <taxon>Hyloidea</taxon>
        <taxon>Leptodactylidae</taxon>
        <taxon>Leiuperinae</taxon>
        <taxon>Engystomops</taxon>
    </lineage>
</organism>
<dbReference type="PANTHER" id="PTHR21152">
    <property type="entry name" value="AMINOTRANSFERASE CLASS V"/>
    <property type="match status" value="1"/>
</dbReference>
<dbReference type="PANTHER" id="PTHR21152:SF40">
    <property type="entry name" value="ALANINE--GLYOXYLATE AMINOTRANSFERASE"/>
    <property type="match status" value="1"/>
</dbReference>
<gene>
    <name evidence="4" type="ORF">GDO81_007379</name>
</gene>
<evidence type="ECO:0000256" key="2">
    <source>
        <dbReference type="ARBA" id="ARBA00022898"/>
    </source>
</evidence>